<feature type="region of interest" description="Disordered" evidence="1">
    <location>
        <begin position="78"/>
        <end position="110"/>
    </location>
</feature>
<organism evidence="2 3">
    <name type="scientific">Ceratocystis fimbriata CBS 114723</name>
    <dbReference type="NCBI Taxonomy" id="1035309"/>
    <lineage>
        <taxon>Eukaryota</taxon>
        <taxon>Fungi</taxon>
        <taxon>Dikarya</taxon>
        <taxon>Ascomycota</taxon>
        <taxon>Pezizomycotina</taxon>
        <taxon>Sordariomycetes</taxon>
        <taxon>Hypocreomycetidae</taxon>
        <taxon>Microascales</taxon>
        <taxon>Ceratocystidaceae</taxon>
        <taxon>Ceratocystis</taxon>
    </lineage>
</organism>
<sequence>MPALVNLCEQGGCTCGDACGCAGCPRGPVQDGTRDIIVNRRGSRSRRTSPAVKEIPGISRAVTTLRQMSLRDARIPRCGSAGGSAAGAGAGTGAGAGPSAWAGAGAGAGA</sequence>
<comment type="caution">
    <text evidence="2">The sequence shown here is derived from an EMBL/GenBank/DDBJ whole genome shotgun (WGS) entry which is preliminary data.</text>
</comment>
<reference evidence="2 3" key="1">
    <citation type="journal article" date="2013" name="Fungal Biol.">
        <title>Analysis of microsatellite markers in the genome of the plant pathogen Ceratocystis fimbriata.</title>
        <authorList>
            <person name="Simpson M.C."/>
            <person name="Wilken P.M."/>
            <person name="Coetzee M.P."/>
            <person name="Wingfield M.J."/>
            <person name="Wingfield B.D."/>
        </authorList>
    </citation>
    <scope>NUCLEOTIDE SEQUENCE [LARGE SCALE GENOMIC DNA]</scope>
    <source>
        <strain evidence="2 3">CBS 114723</strain>
    </source>
</reference>
<name>A0A2C5X5F4_9PEZI</name>
<dbReference type="EMBL" id="APWK03000049">
    <property type="protein sequence ID" value="PHH53101.1"/>
    <property type="molecule type" value="Genomic_DNA"/>
</dbReference>
<gene>
    <name evidence="2" type="ORF">CFIMG_000785RA</name>
</gene>
<feature type="compositionally biased region" description="Gly residues" evidence="1">
    <location>
        <begin position="80"/>
        <end position="96"/>
    </location>
</feature>
<evidence type="ECO:0000313" key="2">
    <source>
        <dbReference type="EMBL" id="PHH53101.1"/>
    </source>
</evidence>
<evidence type="ECO:0000313" key="3">
    <source>
        <dbReference type="Proteomes" id="UP000222788"/>
    </source>
</evidence>
<proteinExistence type="predicted"/>
<reference evidence="2 3" key="2">
    <citation type="journal article" date="2013" name="IMA Fungus">
        <title>IMA Genome-F 1: Ceratocystis fimbriata: Draft nuclear genome sequence for the plant pathogen, Ceratocystis fimbriata.</title>
        <authorList>
            <person name="Wilken P.M."/>
            <person name="Steenkamp E.T."/>
            <person name="Wingfield M.J."/>
            <person name="de Beer Z.W."/>
            <person name="Wingfield B.D."/>
        </authorList>
    </citation>
    <scope>NUCLEOTIDE SEQUENCE [LARGE SCALE GENOMIC DNA]</scope>
    <source>
        <strain evidence="2 3">CBS 114723</strain>
    </source>
</reference>
<accession>A0A2C5X5F4</accession>
<evidence type="ECO:0000256" key="1">
    <source>
        <dbReference type="SAM" id="MobiDB-lite"/>
    </source>
</evidence>
<dbReference type="AlphaFoldDB" id="A0A2C5X5F4"/>
<dbReference type="Proteomes" id="UP000222788">
    <property type="component" value="Unassembled WGS sequence"/>
</dbReference>
<keyword evidence="3" id="KW-1185">Reference proteome</keyword>
<protein>
    <submittedName>
        <fullName evidence="2">Uncharacterized protein</fullName>
    </submittedName>
</protein>